<gene>
    <name evidence="3" type="ORF">BJY01DRAFT_254638</name>
</gene>
<keyword evidence="1" id="KW-0175">Coiled coil</keyword>
<accession>A0ABR4IRL6</accession>
<evidence type="ECO:0000313" key="3">
    <source>
        <dbReference type="EMBL" id="KAL2830418.1"/>
    </source>
</evidence>
<keyword evidence="4" id="KW-1185">Reference proteome</keyword>
<protein>
    <submittedName>
        <fullName evidence="3">Uncharacterized protein</fullName>
    </submittedName>
</protein>
<sequence>MGIEINGPGLKYETLSANIIHCANVGNDTFRETAENMELLAELTCELSQPDGIIDKMLEFSEPGQSKDRDELLADIIAQGEESIIDCTNAIEKVSASFNGWCTLTKALHLALRDTLGRKQREEKNLEDEINKHEADKELKEEQKRKEEARMKEKHEQMQKTREKKEWYENNVEKIVMRGGMSAILASAPEIISITPVLVAVGAAAFVHYVTLKADLSSMEDAQAKRDQEIRELEESKTHLELALVQLSKESKSIDEVAKIVERSISRVTELQQLTQRFMGFLRDMNRIISYSVRRSKRVYSGFKKKDSFVDPEIFKNAFDMKIRFIFASKASNVYNAVSSQYILPTLDVLPGLYCLNQASDHEIQAKIDDLHKMRCRVSSETGFLTRKMHNELKESLVEVTRASSRAFEELLLKGQDATA</sequence>
<feature type="coiled-coil region" evidence="1">
    <location>
        <begin position="216"/>
        <end position="250"/>
    </location>
</feature>
<proteinExistence type="predicted"/>
<dbReference type="EMBL" id="JBFXLU010000305">
    <property type="protein sequence ID" value="KAL2830418.1"/>
    <property type="molecule type" value="Genomic_DNA"/>
</dbReference>
<organism evidence="3 4">
    <name type="scientific">Aspergillus pseudoustus</name>
    <dbReference type="NCBI Taxonomy" id="1810923"/>
    <lineage>
        <taxon>Eukaryota</taxon>
        <taxon>Fungi</taxon>
        <taxon>Dikarya</taxon>
        <taxon>Ascomycota</taxon>
        <taxon>Pezizomycotina</taxon>
        <taxon>Eurotiomycetes</taxon>
        <taxon>Eurotiomycetidae</taxon>
        <taxon>Eurotiales</taxon>
        <taxon>Aspergillaceae</taxon>
        <taxon>Aspergillus</taxon>
        <taxon>Aspergillus subgen. Nidulantes</taxon>
    </lineage>
</organism>
<evidence type="ECO:0000256" key="2">
    <source>
        <dbReference type="SAM" id="MobiDB-lite"/>
    </source>
</evidence>
<reference evidence="3 4" key="1">
    <citation type="submission" date="2024-07" db="EMBL/GenBank/DDBJ databases">
        <title>Section-level genome sequencing and comparative genomics of Aspergillus sections Usti and Cavernicolus.</title>
        <authorList>
            <consortium name="Lawrence Berkeley National Laboratory"/>
            <person name="Nybo J.L."/>
            <person name="Vesth T.C."/>
            <person name="Theobald S."/>
            <person name="Frisvad J.C."/>
            <person name="Larsen T.O."/>
            <person name="Kjaerboelling I."/>
            <person name="Rothschild-Mancinelli K."/>
            <person name="Lyhne E.K."/>
            <person name="Kogle M.E."/>
            <person name="Barry K."/>
            <person name="Clum A."/>
            <person name="Na H."/>
            <person name="Ledsgaard L."/>
            <person name="Lin J."/>
            <person name="Lipzen A."/>
            <person name="Kuo A."/>
            <person name="Riley R."/>
            <person name="Mondo S."/>
            <person name="Labutti K."/>
            <person name="Haridas S."/>
            <person name="Pangalinan J."/>
            <person name="Salamov A.A."/>
            <person name="Simmons B.A."/>
            <person name="Magnuson J.K."/>
            <person name="Chen J."/>
            <person name="Drula E."/>
            <person name="Henrissat B."/>
            <person name="Wiebenga A."/>
            <person name="Lubbers R.J."/>
            <person name="Gomes A.C."/>
            <person name="Makela M.R."/>
            <person name="Stajich J."/>
            <person name="Grigoriev I.V."/>
            <person name="Mortensen U.H."/>
            <person name="De Vries R.P."/>
            <person name="Baker S.E."/>
            <person name="Andersen M.R."/>
        </authorList>
    </citation>
    <scope>NUCLEOTIDE SEQUENCE [LARGE SCALE GENOMIC DNA]</scope>
    <source>
        <strain evidence="3 4">CBS 123904</strain>
    </source>
</reference>
<evidence type="ECO:0000256" key="1">
    <source>
        <dbReference type="SAM" id="Coils"/>
    </source>
</evidence>
<feature type="region of interest" description="Disordered" evidence="2">
    <location>
        <begin position="121"/>
        <end position="163"/>
    </location>
</feature>
<dbReference type="Proteomes" id="UP001610446">
    <property type="component" value="Unassembled WGS sequence"/>
</dbReference>
<comment type="caution">
    <text evidence="3">The sequence shown here is derived from an EMBL/GenBank/DDBJ whole genome shotgun (WGS) entry which is preliminary data.</text>
</comment>
<name>A0ABR4IRL6_9EURO</name>
<evidence type="ECO:0000313" key="4">
    <source>
        <dbReference type="Proteomes" id="UP001610446"/>
    </source>
</evidence>